<protein>
    <submittedName>
        <fullName evidence="3">Glyoxylase, beta-lactamase superfamily II</fullName>
    </submittedName>
</protein>
<evidence type="ECO:0000256" key="1">
    <source>
        <dbReference type="ARBA" id="ARBA00005250"/>
    </source>
</evidence>
<accession>A0A1H7Y6C6</accession>
<dbReference type="AlphaFoldDB" id="A0A1H7Y6C6"/>
<dbReference type="InterPro" id="IPR036866">
    <property type="entry name" value="RibonucZ/Hydroxyglut_hydro"/>
</dbReference>
<sequence>MKFDDDIFVYEWAEYFDNNCNSYYIGGSVQALVDPGLAKYFPRLLSEMEKDGIRREDIRTIINTHGHADHIEGSSLFNGSGVQIALHEKEVAFYNGPENAVLSRMFGLSVPAIDINLVLQEGELVLGGENFQVLLVPGHSPGSIALYWPRTGALFSGDVIFDQNVGRTDFPGGDGNLLKQSITRLSELNAEYLLPGHMGMVIGGERVKNNFEMVTRYVFPYI</sequence>
<dbReference type="InterPro" id="IPR050855">
    <property type="entry name" value="NDM-1-like"/>
</dbReference>
<dbReference type="CDD" id="cd06262">
    <property type="entry name" value="metallo-hydrolase-like_MBL-fold"/>
    <property type="match status" value="1"/>
</dbReference>
<dbReference type="RefSeq" id="WP_175476471.1">
    <property type="nucleotide sequence ID" value="NZ_FOBS01000014.1"/>
</dbReference>
<dbReference type="SUPFAM" id="SSF56281">
    <property type="entry name" value="Metallo-hydrolase/oxidoreductase"/>
    <property type="match status" value="1"/>
</dbReference>
<dbReference type="InterPro" id="IPR001279">
    <property type="entry name" value="Metallo-B-lactamas"/>
</dbReference>
<dbReference type="PANTHER" id="PTHR42951">
    <property type="entry name" value="METALLO-BETA-LACTAMASE DOMAIN-CONTAINING"/>
    <property type="match status" value="1"/>
</dbReference>
<evidence type="ECO:0000259" key="2">
    <source>
        <dbReference type="SMART" id="SM00849"/>
    </source>
</evidence>
<dbReference type="Gene3D" id="3.60.15.10">
    <property type="entry name" value="Ribonuclease Z/Hydroxyacylglutathione hydrolase-like"/>
    <property type="match status" value="1"/>
</dbReference>
<dbReference type="Proteomes" id="UP000198744">
    <property type="component" value="Unassembled WGS sequence"/>
</dbReference>
<gene>
    <name evidence="3" type="ORF">SAMN04489760_11458</name>
</gene>
<dbReference type="Pfam" id="PF00753">
    <property type="entry name" value="Lactamase_B"/>
    <property type="match status" value="1"/>
</dbReference>
<evidence type="ECO:0000313" key="4">
    <source>
        <dbReference type="Proteomes" id="UP000198744"/>
    </source>
</evidence>
<name>A0A1H7Y6C6_9BACT</name>
<dbReference type="EMBL" id="FOBS01000014">
    <property type="protein sequence ID" value="SEM41481.1"/>
    <property type="molecule type" value="Genomic_DNA"/>
</dbReference>
<reference evidence="3 4" key="1">
    <citation type="submission" date="2016-10" db="EMBL/GenBank/DDBJ databases">
        <authorList>
            <person name="de Groot N.N."/>
        </authorList>
    </citation>
    <scope>NUCLEOTIDE SEQUENCE [LARGE SCALE GENOMIC DNA]</scope>
    <source>
        <strain evidence="3 4">DSM 8423</strain>
    </source>
</reference>
<organism evidence="3 4">
    <name type="scientific">Syntrophus gentianae</name>
    <dbReference type="NCBI Taxonomy" id="43775"/>
    <lineage>
        <taxon>Bacteria</taxon>
        <taxon>Pseudomonadati</taxon>
        <taxon>Thermodesulfobacteriota</taxon>
        <taxon>Syntrophia</taxon>
        <taxon>Syntrophales</taxon>
        <taxon>Syntrophaceae</taxon>
        <taxon>Syntrophus</taxon>
    </lineage>
</organism>
<dbReference type="STRING" id="43775.SAMN04489760_11458"/>
<feature type="domain" description="Metallo-beta-lactamase" evidence="2">
    <location>
        <begin position="19"/>
        <end position="197"/>
    </location>
</feature>
<dbReference type="PANTHER" id="PTHR42951:SF4">
    <property type="entry name" value="ACYL-COENZYME A THIOESTERASE MBLAC2"/>
    <property type="match status" value="1"/>
</dbReference>
<evidence type="ECO:0000313" key="3">
    <source>
        <dbReference type="EMBL" id="SEM41481.1"/>
    </source>
</evidence>
<keyword evidence="4" id="KW-1185">Reference proteome</keyword>
<proteinExistence type="inferred from homology"/>
<dbReference type="GO" id="GO:0017001">
    <property type="term" value="P:antibiotic catabolic process"/>
    <property type="evidence" value="ECO:0007669"/>
    <property type="project" value="UniProtKB-ARBA"/>
</dbReference>
<dbReference type="SMART" id="SM00849">
    <property type="entry name" value="Lactamase_B"/>
    <property type="match status" value="1"/>
</dbReference>
<comment type="similarity">
    <text evidence="1">Belongs to the metallo-beta-lactamase superfamily. Class-B beta-lactamase family.</text>
</comment>